<sequence>MIDFDVPEEKQYSARISRQKLMEIKNGVQKYVFAGRRYRNVNFTAAQLAKNIGTNTRYLSAAIRLHYGCNFSELVNKLRVDEAKQIMLEPHSTLTMEDISYSAGFSTRQSFYNAFNKFVGMKPKEWLANELEKKREEEEKQREELKATAPFGGIAFE</sequence>
<reference evidence="1" key="1">
    <citation type="submission" date="2019-04" db="EMBL/GenBank/DDBJ databases">
        <title>Microbes associate with the intestines of laboratory mice.</title>
        <authorList>
            <person name="Navarre W."/>
            <person name="Wong E."/>
            <person name="Huang K."/>
            <person name="Tropini C."/>
            <person name="Ng K."/>
            <person name="Yu B."/>
        </authorList>
    </citation>
    <scope>NUCLEOTIDE SEQUENCE</scope>
    <source>
        <strain evidence="1">NM73_A23</strain>
    </source>
</reference>
<evidence type="ECO:0000313" key="1">
    <source>
        <dbReference type="EMBL" id="TGX83600.1"/>
    </source>
</evidence>
<keyword evidence="2" id="KW-1185">Reference proteome</keyword>
<comment type="caution">
    <text evidence="1">The sequence shown here is derived from an EMBL/GenBank/DDBJ whole genome shotgun (WGS) entry which is preliminary data.</text>
</comment>
<dbReference type="EMBL" id="SRZC01000003">
    <property type="protein sequence ID" value="TGX83600.1"/>
    <property type="molecule type" value="Genomic_DNA"/>
</dbReference>
<organism evidence="1 2">
    <name type="scientific">Palleniella muris</name>
    <dbReference type="NCBI Taxonomy" id="3038145"/>
    <lineage>
        <taxon>Bacteria</taxon>
        <taxon>Pseudomonadati</taxon>
        <taxon>Bacteroidota</taxon>
        <taxon>Bacteroidia</taxon>
        <taxon>Bacteroidales</taxon>
        <taxon>Prevotellaceae</taxon>
        <taxon>Palleniella</taxon>
    </lineage>
</organism>
<gene>
    <name evidence="1" type="ORF">E5358_02835</name>
</gene>
<evidence type="ECO:0000313" key="2">
    <source>
        <dbReference type="Proteomes" id="UP000308886"/>
    </source>
</evidence>
<dbReference type="Proteomes" id="UP000308886">
    <property type="component" value="Unassembled WGS sequence"/>
</dbReference>
<protein>
    <submittedName>
        <fullName evidence="1">AraC family transcriptional regulator</fullName>
    </submittedName>
</protein>
<name>A0AC61QT33_9BACT</name>
<proteinExistence type="predicted"/>
<accession>A0AC61QT33</accession>